<accession>A0A9W9XN87</accession>
<reference evidence="2" key="1">
    <citation type="submission" date="2022-12" db="EMBL/GenBank/DDBJ databases">
        <authorList>
            <person name="Petersen C."/>
        </authorList>
    </citation>
    <scope>NUCLEOTIDE SEQUENCE</scope>
    <source>
        <strain evidence="2">IBT 30728</strain>
    </source>
</reference>
<sequence length="93" mass="10366">MNWWLDRWPNTGSIIDDPAADPLCRPGTPRSKESKKEKKKKYQDEKSGADQASVIIACLVDHVCPASGFMDVFPMYGERAPALWATSLVPSTR</sequence>
<organism evidence="2 3">
    <name type="scientific">Penicillium diatomitis</name>
    <dbReference type="NCBI Taxonomy" id="2819901"/>
    <lineage>
        <taxon>Eukaryota</taxon>
        <taxon>Fungi</taxon>
        <taxon>Dikarya</taxon>
        <taxon>Ascomycota</taxon>
        <taxon>Pezizomycotina</taxon>
        <taxon>Eurotiomycetes</taxon>
        <taxon>Eurotiomycetidae</taxon>
        <taxon>Eurotiales</taxon>
        <taxon>Aspergillaceae</taxon>
        <taxon>Penicillium</taxon>
    </lineage>
</organism>
<feature type="compositionally biased region" description="Basic and acidic residues" evidence="1">
    <location>
        <begin position="30"/>
        <end position="48"/>
    </location>
</feature>
<dbReference type="RefSeq" id="XP_056795120.1">
    <property type="nucleotide sequence ID" value="XM_056930827.1"/>
</dbReference>
<gene>
    <name evidence="2" type="ORF">N7539_001223</name>
</gene>
<protein>
    <submittedName>
        <fullName evidence="2">Uncharacterized protein</fullName>
    </submittedName>
</protein>
<dbReference type="EMBL" id="JAPWDQ010000001">
    <property type="protein sequence ID" value="KAJ5496107.1"/>
    <property type="molecule type" value="Genomic_DNA"/>
</dbReference>
<reference evidence="2" key="2">
    <citation type="journal article" date="2023" name="IMA Fungus">
        <title>Comparative genomic study of the Penicillium genus elucidates a diverse pangenome and 15 lateral gene transfer events.</title>
        <authorList>
            <person name="Petersen C."/>
            <person name="Sorensen T."/>
            <person name="Nielsen M.R."/>
            <person name="Sondergaard T.E."/>
            <person name="Sorensen J.L."/>
            <person name="Fitzpatrick D.A."/>
            <person name="Frisvad J.C."/>
            <person name="Nielsen K.L."/>
        </authorList>
    </citation>
    <scope>NUCLEOTIDE SEQUENCE</scope>
    <source>
        <strain evidence="2">IBT 30728</strain>
    </source>
</reference>
<name>A0A9W9XN87_9EURO</name>
<dbReference type="GeneID" id="81621076"/>
<evidence type="ECO:0000313" key="3">
    <source>
        <dbReference type="Proteomes" id="UP001148312"/>
    </source>
</evidence>
<proteinExistence type="predicted"/>
<keyword evidence="3" id="KW-1185">Reference proteome</keyword>
<evidence type="ECO:0000256" key="1">
    <source>
        <dbReference type="SAM" id="MobiDB-lite"/>
    </source>
</evidence>
<comment type="caution">
    <text evidence="2">The sequence shown here is derived from an EMBL/GenBank/DDBJ whole genome shotgun (WGS) entry which is preliminary data.</text>
</comment>
<feature type="region of interest" description="Disordered" evidence="1">
    <location>
        <begin position="16"/>
        <end position="49"/>
    </location>
</feature>
<dbReference type="AlphaFoldDB" id="A0A9W9XN87"/>
<dbReference type="Proteomes" id="UP001148312">
    <property type="component" value="Unassembled WGS sequence"/>
</dbReference>
<evidence type="ECO:0000313" key="2">
    <source>
        <dbReference type="EMBL" id="KAJ5496107.1"/>
    </source>
</evidence>